<dbReference type="KEGG" id="ptan:CRYO30217_02959"/>
<dbReference type="EMBL" id="OU015584">
    <property type="protein sequence ID" value="CAG5085980.1"/>
    <property type="molecule type" value="Genomic_DNA"/>
</dbReference>
<proteinExistence type="predicted"/>
<keyword evidence="4 7" id="KW-1133">Transmembrane helix</keyword>
<reference evidence="11" key="1">
    <citation type="submission" date="2021-04" db="EMBL/GenBank/DDBJ databases">
        <authorList>
            <person name="Rodrigo-Torres L."/>
            <person name="Arahal R. D."/>
            <person name="Lucena T."/>
        </authorList>
    </citation>
    <scope>NUCLEOTIDE SEQUENCE</scope>
    <source>
        <strain evidence="11">AS29M-1</strain>
    </source>
</reference>
<gene>
    <name evidence="11" type="ORF">CRYO30217_02959</name>
</gene>
<dbReference type="PANTHER" id="PTHR33885">
    <property type="entry name" value="PHAGE SHOCK PROTEIN C"/>
    <property type="match status" value="1"/>
</dbReference>
<dbReference type="InterPro" id="IPR054319">
    <property type="entry name" value="PspC-rel_ToastRack"/>
</dbReference>
<name>A0A916NE02_9FLAO</name>
<feature type="transmembrane region" description="Helical" evidence="7">
    <location>
        <begin position="232"/>
        <end position="253"/>
    </location>
</feature>
<comment type="subcellular location">
    <subcellularLocation>
        <location evidence="1">Cell membrane</location>
        <topology evidence="1">Single-pass membrane protein</topology>
    </subcellularLocation>
</comment>
<dbReference type="InterPro" id="IPR054321">
    <property type="entry name" value="PspC-rel_TM"/>
</dbReference>
<organism evidence="11 12">
    <name type="scientific">Parvicella tangerina</name>
    <dbReference type="NCBI Taxonomy" id="2829795"/>
    <lineage>
        <taxon>Bacteria</taxon>
        <taxon>Pseudomonadati</taxon>
        <taxon>Bacteroidota</taxon>
        <taxon>Flavobacteriia</taxon>
        <taxon>Flavobacteriales</taxon>
        <taxon>Parvicellaceae</taxon>
        <taxon>Parvicella</taxon>
    </lineage>
</organism>
<keyword evidence="3 7" id="KW-0812">Transmembrane</keyword>
<evidence type="ECO:0000256" key="1">
    <source>
        <dbReference type="ARBA" id="ARBA00004162"/>
    </source>
</evidence>
<dbReference type="Pfam" id="PF22744">
    <property type="entry name" value="Toast-rack_PspC-Cterm"/>
    <property type="match status" value="1"/>
</dbReference>
<evidence type="ECO:0000259" key="9">
    <source>
        <dbReference type="Pfam" id="PF22571"/>
    </source>
</evidence>
<dbReference type="AlphaFoldDB" id="A0A916NE02"/>
<evidence type="ECO:0000256" key="5">
    <source>
        <dbReference type="ARBA" id="ARBA00023136"/>
    </source>
</evidence>
<evidence type="ECO:0008006" key="13">
    <source>
        <dbReference type="Google" id="ProtNLM"/>
    </source>
</evidence>
<dbReference type="GO" id="GO:0005886">
    <property type="term" value="C:plasma membrane"/>
    <property type="evidence" value="ECO:0007669"/>
    <property type="project" value="UniProtKB-SubCell"/>
</dbReference>
<feature type="domain" description="Phage shock protein PspC N-terminal" evidence="8">
    <location>
        <begin position="111"/>
        <end position="168"/>
    </location>
</feature>
<evidence type="ECO:0000313" key="11">
    <source>
        <dbReference type="EMBL" id="CAG5085980.1"/>
    </source>
</evidence>
<keyword evidence="2" id="KW-1003">Cell membrane</keyword>
<dbReference type="PANTHER" id="PTHR33885:SF3">
    <property type="entry name" value="PHAGE SHOCK PROTEIN C"/>
    <property type="match status" value="1"/>
</dbReference>
<feature type="domain" description="PspC-related transmembrane region" evidence="9">
    <location>
        <begin position="203"/>
        <end position="344"/>
    </location>
</feature>
<evidence type="ECO:0000256" key="2">
    <source>
        <dbReference type="ARBA" id="ARBA00022475"/>
    </source>
</evidence>
<protein>
    <recommendedName>
        <fullName evidence="13">PspC domain-containing protein</fullName>
    </recommendedName>
</protein>
<dbReference type="InterPro" id="IPR052027">
    <property type="entry name" value="PspC"/>
</dbReference>
<feature type="transmembrane region" description="Helical" evidence="7">
    <location>
        <begin position="141"/>
        <end position="164"/>
    </location>
</feature>
<keyword evidence="5 7" id="KW-0472">Membrane</keyword>
<evidence type="ECO:0000256" key="4">
    <source>
        <dbReference type="ARBA" id="ARBA00022989"/>
    </source>
</evidence>
<evidence type="ECO:0000313" key="12">
    <source>
        <dbReference type="Proteomes" id="UP000683507"/>
    </source>
</evidence>
<feature type="coiled-coil region" evidence="6">
    <location>
        <begin position="21"/>
        <end position="65"/>
    </location>
</feature>
<dbReference type="InterPro" id="IPR007168">
    <property type="entry name" value="Phageshock_PspC_N"/>
</dbReference>
<feature type="domain" description="PspC-related ToastRack" evidence="10">
    <location>
        <begin position="395"/>
        <end position="512"/>
    </location>
</feature>
<evidence type="ECO:0000256" key="7">
    <source>
        <dbReference type="SAM" id="Phobius"/>
    </source>
</evidence>
<keyword evidence="6" id="KW-0175">Coiled coil</keyword>
<dbReference type="RefSeq" id="WP_258543155.1">
    <property type="nucleotide sequence ID" value="NZ_OU015584.1"/>
</dbReference>
<evidence type="ECO:0000256" key="6">
    <source>
        <dbReference type="SAM" id="Coils"/>
    </source>
</evidence>
<evidence type="ECO:0000256" key="3">
    <source>
        <dbReference type="ARBA" id="ARBA00022692"/>
    </source>
</evidence>
<dbReference type="Pfam" id="PF04024">
    <property type="entry name" value="PspC"/>
    <property type="match status" value="1"/>
</dbReference>
<sequence>MNKTVNANIAGLVFYIEESAYELLQNYLKNIEANFTNAEERIEIMRDIEARIAELFQERNGSRKEVVSLEDVEEVVSIMGEPEDYQAEEFEEATTSTNESSGEQDTYSTEKKLYRDEENAVIGGVCSGLGAYFGIDPVIVRIIFVMLVLFGLSGVFIYLILFFITPEAKTTAEKLRMRGEPINVETLKQSAKEFKDSVKDAAHRNNFGKKVSKTIERGVKSSSKFVRVISKVFGFGLLVGGLFALFILINVFIGDGGLISFWGDRQMMNVGERMDVFYNTDYQSALAYYSILLIIFIPILTMIYLGIKMLFDIKGSIKYLAITGAVVWFLSVGVVAITTIPIGLELKEGGNVSETIEVPTATEITIEVGNDEVFSNSIGYNEYWDGMNLMDIQNDIIYLGYPKLKIIESSKDSTFKIVINKEARGLNYKEAILNAEKISYNVDVVGSIVKLDPYMTLAADENFRGQDLEVIIRVPEGHSVKLGKNIERILVPISEKNRESKSRKSFENTTWKNDNDRMIFIDS</sequence>
<feature type="transmembrane region" description="Helical" evidence="7">
    <location>
        <begin position="286"/>
        <end position="307"/>
    </location>
</feature>
<keyword evidence="12" id="KW-1185">Reference proteome</keyword>
<evidence type="ECO:0000259" key="8">
    <source>
        <dbReference type="Pfam" id="PF04024"/>
    </source>
</evidence>
<accession>A0A916NE02</accession>
<feature type="transmembrane region" description="Helical" evidence="7">
    <location>
        <begin position="319"/>
        <end position="344"/>
    </location>
</feature>
<evidence type="ECO:0000259" key="10">
    <source>
        <dbReference type="Pfam" id="PF22744"/>
    </source>
</evidence>
<dbReference type="Proteomes" id="UP000683507">
    <property type="component" value="Chromosome"/>
</dbReference>
<dbReference type="Pfam" id="PF22571">
    <property type="entry name" value="LiaI-LiaF-TM_PspC"/>
    <property type="match status" value="1"/>
</dbReference>